<keyword evidence="1" id="KW-0472">Membrane</keyword>
<proteinExistence type="predicted"/>
<feature type="transmembrane region" description="Helical" evidence="1">
    <location>
        <begin position="16"/>
        <end position="38"/>
    </location>
</feature>
<evidence type="ECO:0000313" key="2">
    <source>
        <dbReference type="EMBL" id="MBE1582330.1"/>
    </source>
</evidence>
<gene>
    <name evidence="2" type="ORF">H4W80_000588</name>
</gene>
<name>A0ABR9LPI4_9ACTN</name>
<evidence type="ECO:0008006" key="4">
    <source>
        <dbReference type="Google" id="ProtNLM"/>
    </source>
</evidence>
<keyword evidence="1" id="KW-0812">Transmembrane</keyword>
<feature type="transmembrane region" description="Helical" evidence="1">
    <location>
        <begin position="59"/>
        <end position="82"/>
    </location>
</feature>
<sequence length="330" mass="35707">MGGLLAELGKKIADRWFTLLVLPGLLYVAALAAAHALGHAHPFDARRVTDRLETVDADAASAAGLALLGAYLLAAATAGLTAQSLGSLVERLWLAADWAGWPPPLRQLAALRTRGRHRRWTEAVSNYHETREKAAAAHVRARLAANPPIPARPGPALSSPLPSPRELAHRKILRIAAEPPTRPTWMGDRLNDATVRLNRDLGLDLATVWPYLWLTAPDTTRTEIIAARETLTRATTLAGWGLLYLAVAALWWPGLPIAAAVLVTAWRRARTACDMYALLVEATAHLQSADLAHRLGLEPTGPITRETGTALTDLVRTRPPQLDGPVQTVW</sequence>
<evidence type="ECO:0000313" key="3">
    <source>
        <dbReference type="Proteomes" id="UP000633509"/>
    </source>
</evidence>
<protein>
    <recommendedName>
        <fullName evidence="4">Vegetative cell wall protein gp1</fullName>
    </recommendedName>
</protein>
<reference evidence="2 3" key="1">
    <citation type="submission" date="2020-10" db="EMBL/GenBank/DDBJ databases">
        <title>Sequencing the genomes of 1000 actinobacteria strains.</title>
        <authorList>
            <person name="Klenk H.-P."/>
        </authorList>
    </citation>
    <scope>NUCLEOTIDE SEQUENCE [LARGE SCALE GENOMIC DNA]</scope>
    <source>
        <strain evidence="2 3">DSM 43173</strain>
    </source>
</reference>
<evidence type="ECO:0000256" key="1">
    <source>
        <dbReference type="SAM" id="Phobius"/>
    </source>
</evidence>
<feature type="transmembrane region" description="Helical" evidence="1">
    <location>
        <begin position="242"/>
        <end position="266"/>
    </location>
</feature>
<dbReference type="EMBL" id="JADBEK010000001">
    <property type="protein sequence ID" value="MBE1582330.1"/>
    <property type="molecule type" value="Genomic_DNA"/>
</dbReference>
<keyword evidence="3" id="KW-1185">Reference proteome</keyword>
<organism evidence="2 3">
    <name type="scientific">Nonomuraea angiospora</name>
    <dbReference type="NCBI Taxonomy" id="46172"/>
    <lineage>
        <taxon>Bacteria</taxon>
        <taxon>Bacillati</taxon>
        <taxon>Actinomycetota</taxon>
        <taxon>Actinomycetes</taxon>
        <taxon>Streptosporangiales</taxon>
        <taxon>Streptosporangiaceae</taxon>
        <taxon>Nonomuraea</taxon>
    </lineage>
</organism>
<dbReference type="Proteomes" id="UP000633509">
    <property type="component" value="Unassembled WGS sequence"/>
</dbReference>
<keyword evidence="1" id="KW-1133">Transmembrane helix</keyword>
<comment type="caution">
    <text evidence="2">The sequence shown here is derived from an EMBL/GenBank/DDBJ whole genome shotgun (WGS) entry which is preliminary data.</text>
</comment>
<accession>A0ABR9LPI4</accession>
<dbReference type="RefSeq" id="WP_192783625.1">
    <property type="nucleotide sequence ID" value="NZ_JADBEK010000001.1"/>
</dbReference>